<proteinExistence type="predicted"/>
<evidence type="ECO:0000313" key="1">
    <source>
        <dbReference type="EMBL" id="CAK6950014.1"/>
    </source>
</evidence>
<organism evidence="1 2">
    <name type="scientific">Scomber scombrus</name>
    <name type="common">Atlantic mackerel</name>
    <name type="synonym">Scomber vernalis</name>
    <dbReference type="NCBI Taxonomy" id="13677"/>
    <lineage>
        <taxon>Eukaryota</taxon>
        <taxon>Metazoa</taxon>
        <taxon>Chordata</taxon>
        <taxon>Craniata</taxon>
        <taxon>Vertebrata</taxon>
        <taxon>Euteleostomi</taxon>
        <taxon>Actinopterygii</taxon>
        <taxon>Neopterygii</taxon>
        <taxon>Teleostei</taxon>
        <taxon>Neoteleostei</taxon>
        <taxon>Acanthomorphata</taxon>
        <taxon>Pelagiaria</taxon>
        <taxon>Scombriformes</taxon>
        <taxon>Scombridae</taxon>
        <taxon>Scomber</taxon>
    </lineage>
</organism>
<dbReference type="AlphaFoldDB" id="A0AAV1MTU7"/>
<evidence type="ECO:0000313" key="2">
    <source>
        <dbReference type="Proteomes" id="UP001314229"/>
    </source>
</evidence>
<comment type="caution">
    <text evidence="1">The sequence shown here is derived from an EMBL/GenBank/DDBJ whole genome shotgun (WGS) entry which is preliminary data.</text>
</comment>
<dbReference type="EMBL" id="CAWUFR010000002">
    <property type="protein sequence ID" value="CAK6950014.1"/>
    <property type="molecule type" value="Genomic_DNA"/>
</dbReference>
<keyword evidence="2" id="KW-1185">Reference proteome</keyword>
<protein>
    <submittedName>
        <fullName evidence="1">Uncharacterized protein</fullName>
    </submittedName>
</protein>
<name>A0AAV1MTU7_SCOSC</name>
<dbReference type="Proteomes" id="UP001314229">
    <property type="component" value="Unassembled WGS sequence"/>
</dbReference>
<sequence>MTTAVSASYTIKRTILGGFFSANQQRRRGSDRKVGQTPSTCGGFRPGSGSFQWIYTLVYWLVPRTQSYSDQMTYMLPQDDQNYKPRKPVCPTSKLMKLIKIDTNVKSANNCYHRLVQGNMIVILENNMNVDDKGDQSVHSSYPHLTSSIDCRYVLPSVCVPYFRRLTLKHSEDGQVD</sequence>
<accession>A0AAV1MTU7</accession>
<gene>
    <name evidence="1" type="ORF">FSCOSCO3_A034720</name>
</gene>
<reference evidence="1 2" key="1">
    <citation type="submission" date="2024-01" db="EMBL/GenBank/DDBJ databases">
        <authorList>
            <person name="Alioto T."/>
            <person name="Alioto T."/>
            <person name="Gomez Garrido J."/>
        </authorList>
    </citation>
    <scope>NUCLEOTIDE SEQUENCE [LARGE SCALE GENOMIC DNA]</scope>
</reference>